<keyword evidence="2" id="KW-1185">Reference proteome</keyword>
<name>A0ABY2I413_9MICO</name>
<reference evidence="1 2" key="1">
    <citation type="submission" date="2019-03" db="EMBL/GenBank/DDBJ databases">
        <title>Genomics of glacier-inhabiting Cryobacterium strains.</title>
        <authorList>
            <person name="Liu Q."/>
            <person name="Xin Y.-H."/>
        </authorList>
    </citation>
    <scope>NUCLEOTIDE SEQUENCE [LARGE SCALE GENOMIC DNA]</scope>
    <source>
        <strain evidence="1 2">Hh8</strain>
    </source>
</reference>
<dbReference type="RefSeq" id="WP_134505163.1">
    <property type="nucleotide sequence ID" value="NZ_SOFD01000009.1"/>
</dbReference>
<protein>
    <submittedName>
        <fullName evidence="1">Uncharacterized protein</fullName>
    </submittedName>
</protein>
<evidence type="ECO:0000313" key="1">
    <source>
        <dbReference type="EMBL" id="TFB80905.1"/>
    </source>
</evidence>
<comment type="caution">
    <text evidence="1">The sequence shown here is derived from an EMBL/GenBank/DDBJ whole genome shotgun (WGS) entry which is preliminary data.</text>
</comment>
<dbReference type="Proteomes" id="UP000298252">
    <property type="component" value="Unassembled WGS sequence"/>
</dbReference>
<organism evidence="1 2">
    <name type="scientific">Cryobacterium flavum</name>
    <dbReference type="NCBI Taxonomy" id="1424659"/>
    <lineage>
        <taxon>Bacteria</taxon>
        <taxon>Bacillati</taxon>
        <taxon>Actinomycetota</taxon>
        <taxon>Actinomycetes</taxon>
        <taxon>Micrococcales</taxon>
        <taxon>Microbacteriaceae</taxon>
        <taxon>Cryobacterium</taxon>
    </lineage>
</organism>
<evidence type="ECO:0000313" key="2">
    <source>
        <dbReference type="Proteomes" id="UP000298252"/>
    </source>
</evidence>
<dbReference type="EMBL" id="SOFD01000009">
    <property type="protein sequence ID" value="TFB80905.1"/>
    <property type="molecule type" value="Genomic_DNA"/>
</dbReference>
<sequence length="98" mass="10945">MVLGPIDLAAEPLQRRENRNSFSIVEVTEPHIVKRCRQNGTGLSHRFNARTLRHRAGCGGRGGEGHGVGASFTTSIDQIAPKHEQISVKYKRKFKSFF</sequence>
<accession>A0ABY2I413</accession>
<proteinExistence type="predicted"/>
<gene>
    <name evidence="1" type="ORF">E3O21_03255</name>
</gene>